<keyword evidence="1" id="KW-0732">Signal</keyword>
<evidence type="ECO:0008006" key="4">
    <source>
        <dbReference type="Google" id="ProtNLM"/>
    </source>
</evidence>
<dbReference type="PROSITE" id="PS51257">
    <property type="entry name" value="PROKAR_LIPOPROTEIN"/>
    <property type="match status" value="1"/>
</dbReference>
<reference evidence="2 3" key="1">
    <citation type="submission" date="2019-02" db="EMBL/GenBank/DDBJ databases">
        <title>Deep-cultivation of Planctomycetes and their phenomic and genomic characterization uncovers novel biology.</title>
        <authorList>
            <person name="Wiegand S."/>
            <person name="Jogler M."/>
            <person name="Boedeker C."/>
            <person name="Pinto D."/>
            <person name="Vollmers J."/>
            <person name="Rivas-Marin E."/>
            <person name="Kohn T."/>
            <person name="Peeters S.H."/>
            <person name="Heuer A."/>
            <person name="Rast P."/>
            <person name="Oberbeckmann S."/>
            <person name="Bunk B."/>
            <person name="Jeske O."/>
            <person name="Meyerdierks A."/>
            <person name="Storesund J.E."/>
            <person name="Kallscheuer N."/>
            <person name="Luecker S."/>
            <person name="Lage O.M."/>
            <person name="Pohl T."/>
            <person name="Merkel B.J."/>
            <person name="Hornburger P."/>
            <person name="Mueller R.-W."/>
            <person name="Bruemmer F."/>
            <person name="Labrenz M."/>
            <person name="Spormann A.M."/>
            <person name="Op den Camp H."/>
            <person name="Overmann J."/>
            <person name="Amann R."/>
            <person name="Jetten M.S.M."/>
            <person name="Mascher T."/>
            <person name="Medema M.H."/>
            <person name="Devos D.P."/>
            <person name="Kaster A.-K."/>
            <person name="Ovreas L."/>
            <person name="Rohde M."/>
            <person name="Galperin M.Y."/>
            <person name="Jogler C."/>
        </authorList>
    </citation>
    <scope>NUCLEOTIDE SEQUENCE [LARGE SCALE GENOMIC DNA]</scope>
    <source>
        <strain evidence="2 3">Pla175</strain>
    </source>
</reference>
<keyword evidence="3" id="KW-1185">Reference proteome</keyword>
<dbReference type="PROSITE" id="PS00018">
    <property type="entry name" value="EF_HAND_1"/>
    <property type="match status" value="1"/>
</dbReference>
<dbReference type="KEGG" id="pnd:Pla175_18830"/>
<accession>A0A518DAJ3</accession>
<dbReference type="AlphaFoldDB" id="A0A518DAJ3"/>
<organism evidence="2 3">
    <name type="scientific">Pirellulimonas nuda</name>
    <dbReference type="NCBI Taxonomy" id="2528009"/>
    <lineage>
        <taxon>Bacteria</taxon>
        <taxon>Pseudomonadati</taxon>
        <taxon>Planctomycetota</taxon>
        <taxon>Planctomycetia</taxon>
        <taxon>Pirellulales</taxon>
        <taxon>Lacipirellulaceae</taxon>
        <taxon>Pirellulimonas</taxon>
    </lineage>
</organism>
<feature type="chain" id="PRO_5021841848" description="PEP-CTERM protein-sorting domain-containing protein" evidence="1">
    <location>
        <begin position="25"/>
        <end position="615"/>
    </location>
</feature>
<gene>
    <name evidence="2" type="ORF">Pla175_18830</name>
</gene>
<dbReference type="InterPro" id="IPR018247">
    <property type="entry name" value="EF_Hand_1_Ca_BS"/>
</dbReference>
<feature type="signal peptide" evidence="1">
    <location>
        <begin position="1"/>
        <end position="24"/>
    </location>
</feature>
<protein>
    <recommendedName>
        <fullName evidence="4">PEP-CTERM protein-sorting domain-containing protein</fullName>
    </recommendedName>
</protein>
<dbReference type="RefSeq" id="WP_145283501.1">
    <property type="nucleotide sequence ID" value="NZ_CP036291.1"/>
</dbReference>
<proteinExistence type="predicted"/>
<name>A0A518DAJ3_9BACT</name>
<evidence type="ECO:0000313" key="3">
    <source>
        <dbReference type="Proteomes" id="UP000317429"/>
    </source>
</evidence>
<dbReference type="EMBL" id="CP036291">
    <property type="protein sequence ID" value="QDU88505.1"/>
    <property type="molecule type" value="Genomic_DNA"/>
</dbReference>
<evidence type="ECO:0000313" key="2">
    <source>
        <dbReference type="EMBL" id="QDU88505.1"/>
    </source>
</evidence>
<sequence length="615" mass="63916" precursor="true">MTATKLTAFLAATTACMTVGSALAVPYASGVREVSPGSFEFVLNQAASSVTIKRDGGNAVVIPAAAAGRHTFDMTGFSSYEIEVSNNAAAGWAKISDDADPFANWGRITGLEVNKDPSSPYFGTVYVNNPNTTATVAGRAMGDGIYSLTADLQGADLSTIAFTPTLASDTTQAKGADFFTVSGSSNSAYRMSLDDGGNLIIGDWSDANGGIKYLTPNLTGGGLILATQGGPSGGVDSSVSDEFGAIPLHGSIPSRPTTTGTVGVDLVVWAIDEDLDENFSIPQVDYNHLWRWDVGAATDYSLPPTLVVDAGSTDLISFTSQNIDAVYNPQFDKWYLTQPRSDGTESSLTILTVNPSDAAAPTIEFASQDYTAAQGLDGFVDDAAGNPNNDIFRQVGQVAFSPDGTKMYLRRNAIDSPTAVNPYLGLASNLPGQVLVVPLDSSGLPIIQFDDNGTPGDVSDDFISNFESISLTSNASAASRFEIRVDAAGNIYTGNNTSERLEVFSPGGNTLATTTSAGGFSVVALPGGLAGDYNNDGFIDAADYSVWRDNLNTSNVLPNDPTGGVIGQTQYDTWKTNFGQPAVGAAVGSAVPEPAGLVLAGLATLLGCCVRRVRK</sequence>
<dbReference type="Proteomes" id="UP000317429">
    <property type="component" value="Chromosome"/>
</dbReference>
<dbReference type="OrthoDB" id="250445at2"/>
<evidence type="ECO:0000256" key="1">
    <source>
        <dbReference type="SAM" id="SignalP"/>
    </source>
</evidence>